<name>A0A0G1QI51_9BACT</name>
<accession>A0A0G1QI51</accession>
<gene>
    <name evidence="1" type="ORF">UX60_C0002G0010</name>
</gene>
<dbReference type="AlphaFoldDB" id="A0A0G1QI51"/>
<evidence type="ECO:0000313" key="1">
    <source>
        <dbReference type="EMBL" id="KKU44527.1"/>
    </source>
</evidence>
<dbReference type="Proteomes" id="UP000034487">
    <property type="component" value="Unassembled WGS sequence"/>
</dbReference>
<comment type="caution">
    <text evidence="1">The sequence shown here is derived from an EMBL/GenBank/DDBJ whole genome shotgun (WGS) entry which is preliminary data.</text>
</comment>
<dbReference type="EMBL" id="LCMV01000002">
    <property type="protein sequence ID" value="KKU44527.1"/>
    <property type="molecule type" value="Genomic_DNA"/>
</dbReference>
<reference evidence="1 2" key="1">
    <citation type="journal article" date="2015" name="Nature">
        <title>rRNA introns, odd ribosomes, and small enigmatic genomes across a large radiation of phyla.</title>
        <authorList>
            <person name="Brown C.T."/>
            <person name="Hug L.A."/>
            <person name="Thomas B.C."/>
            <person name="Sharon I."/>
            <person name="Castelle C.J."/>
            <person name="Singh A."/>
            <person name="Wilkins M.J."/>
            <person name="Williams K.H."/>
            <person name="Banfield J.F."/>
        </authorList>
    </citation>
    <scope>NUCLEOTIDE SEQUENCE [LARGE SCALE GENOMIC DNA]</scope>
</reference>
<evidence type="ECO:0000313" key="2">
    <source>
        <dbReference type="Proteomes" id="UP000034487"/>
    </source>
</evidence>
<organism evidence="1 2">
    <name type="scientific">Berkelbacteria bacterium GW2011_GWA2_46_7</name>
    <dbReference type="NCBI Taxonomy" id="1618335"/>
    <lineage>
        <taxon>Bacteria</taxon>
        <taxon>Candidatus Berkelbacteria</taxon>
    </lineage>
</organism>
<proteinExistence type="predicted"/>
<sequence>MPYAGERPEEAVGYSIKELIFNGSISVSATDLLTDLKALKLKLKEDPNYLVGTPYTREGIERGVEFVIAREQGALDEREKFRSVAKGMLESLQHCRGSFVDNLSLDCWD</sequence>
<protein>
    <submittedName>
        <fullName evidence="1">Uncharacterized protein</fullName>
    </submittedName>
</protein>